<sequence>VSALNAHRPDKKKRKKLMKDSLSLAAMLRKFTREKESMKRSAPPTQTPAGLPKLLKPSVSTHSPALHDLPDPSVLSLLGSANDSELFQQAASAMELLGDIDLEGLLESTPQDSPEGGASSCGQENGMLGAVVAAGGGGAARTQVMRLTPPPPLPDGLPASLRRRIGDLREASFCSLIEEGRKKFFTLDMNNILLAGGIELQVQEQPPHVRAAVYCHLEAFVPCNKDMLLKRVRKLNLNVQDDRLRAPLLKLKLAVSNVMPEQLSRYRDDCLAHNQAKVAKEDRERNGSEDEDDEKPGKRVMGPRKKFHWDENIRALLCNLVQIKLGCYELEPNKTMTAEDYLKSFLESEVKPLWPKGWMQARMLFKESRSVHSRVTGNS</sequence>
<gene>
    <name evidence="3" type="ORF">HHUSO_G36971</name>
</gene>
<feature type="domain" description="Ubinuclein middle" evidence="2">
    <location>
        <begin position="153"/>
        <end position="366"/>
    </location>
</feature>
<evidence type="ECO:0000313" key="4">
    <source>
        <dbReference type="Proteomes" id="UP001369086"/>
    </source>
</evidence>
<feature type="region of interest" description="Disordered" evidence="1">
    <location>
        <begin position="31"/>
        <end position="67"/>
    </location>
</feature>
<dbReference type="InterPro" id="IPR026947">
    <property type="entry name" value="UBN_middle_dom"/>
</dbReference>
<accession>A0ABR0Y0A3</accession>
<dbReference type="Proteomes" id="UP001369086">
    <property type="component" value="Unassembled WGS sequence"/>
</dbReference>
<dbReference type="EMBL" id="JAHFZB010000706">
    <property type="protein sequence ID" value="KAK6459819.1"/>
    <property type="molecule type" value="Genomic_DNA"/>
</dbReference>
<protein>
    <submittedName>
        <fullName evidence="3">Ubinuclein-2 isoform X1</fullName>
    </submittedName>
</protein>
<organism evidence="3 4">
    <name type="scientific">Huso huso</name>
    <name type="common">Beluga</name>
    <name type="synonym">Acipenser huso</name>
    <dbReference type="NCBI Taxonomy" id="61971"/>
    <lineage>
        <taxon>Eukaryota</taxon>
        <taxon>Metazoa</taxon>
        <taxon>Chordata</taxon>
        <taxon>Craniata</taxon>
        <taxon>Vertebrata</taxon>
        <taxon>Euteleostomi</taxon>
        <taxon>Actinopterygii</taxon>
        <taxon>Chondrostei</taxon>
        <taxon>Acipenseriformes</taxon>
        <taxon>Acipenseridae</taxon>
        <taxon>Huso</taxon>
    </lineage>
</organism>
<dbReference type="Pfam" id="PF14075">
    <property type="entry name" value="UBN_AB"/>
    <property type="match status" value="1"/>
</dbReference>
<evidence type="ECO:0000256" key="1">
    <source>
        <dbReference type="SAM" id="MobiDB-lite"/>
    </source>
</evidence>
<name>A0ABR0Y0A3_HUSHU</name>
<proteinExistence type="predicted"/>
<evidence type="ECO:0000313" key="3">
    <source>
        <dbReference type="EMBL" id="KAK6459819.1"/>
    </source>
</evidence>
<keyword evidence="4" id="KW-1185">Reference proteome</keyword>
<feature type="compositionally biased region" description="Basic and acidic residues" evidence="1">
    <location>
        <begin position="278"/>
        <end position="288"/>
    </location>
</feature>
<dbReference type="PANTHER" id="PTHR21669">
    <property type="entry name" value="CAPZ-INTERACTING PROTEIN AND RELATED PROTEINS"/>
    <property type="match status" value="1"/>
</dbReference>
<reference evidence="3 4" key="1">
    <citation type="submission" date="2021-05" db="EMBL/GenBank/DDBJ databases">
        <authorList>
            <person name="Zahm M."/>
            <person name="Klopp C."/>
            <person name="Cabau C."/>
            <person name="Kuhl H."/>
            <person name="Suciu R."/>
            <person name="Ciorpac M."/>
            <person name="Holostenco D."/>
            <person name="Gessner J."/>
            <person name="Wuertz S."/>
            <person name="Hohne C."/>
            <person name="Stock M."/>
            <person name="Gislard M."/>
            <person name="Lluch J."/>
            <person name="Milhes M."/>
            <person name="Lampietro C."/>
            <person name="Lopez Roques C."/>
            <person name="Donnadieu C."/>
            <person name="Du K."/>
            <person name="Schartl M."/>
            <person name="Guiguen Y."/>
        </authorList>
    </citation>
    <scope>NUCLEOTIDE SEQUENCE [LARGE SCALE GENOMIC DNA]</scope>
    <source>
        <strain evidence="3">Hh-F2</strain>
        <tissue evidence="3">Blood</tissue>
    </source>
</reference>
<feature type="region of interest" description="Disordered" evidence="1">
    <location>
        <begin position="277"/>
        <end position="302"/>
    </location>
</feature>
<comment type="caution">
    <text evidence="3">The sequence shown here is derived from an EMBL/GenBank/DDBJ whole genome shotgun (WGS) entry which is preliminary data.</text>
</comment>
<evidence type="ECO:0000259" key="2">
    <source>
        <dbReference type="Pfam" id="PF14075"/>
    </source>
</evidence>
<feature type="non-terminal residue" evidence="3">
    <location>
        <position position="1"/>
    </location>
</feature>
<dbReference type="PANTHER" id="PTHR21669:SF10">
    <property type="entry name" value="UBINUCLEIN-2"/>
    <property type="match status" value="1"/>
</dbReference>